<dbReference type="Pfam" id="PF02453">
    <property type="entry name" value="Reticulon"/>
    <property type="match status" value="1"/>
</dbReference>
<keyword evidence="2 6" id="KW-0812">Transmembrane</keyword>
<dbReference type="EMBL" id="JAPFFK010000007">
    <property type="protein sequence ID" value="KAJ6755806.1"/>
    <property type="molecule type" value="Genomic_DNA"/>
</dbReference>
<dbReference type="GO" id="GO:0009617">
    <property type="term" value="P:response to bacterium"/>
    <property type="evidence" value="ECO:0007669"/>
    <property type="project" value="InterPro"/>
</dbReference>
<organism evidence="8 9">
    <name type="scientific">Salix purpurea</name>
    <name type="common">Purple osier willow</name>
    <dbReference type="NCBI Taxonomy" id="77065"/>
    <lineage>
        <taxon>Eukaryota</taxon>
        <taxon>Viridiplantae</taxon>
        <taxon>Streptophyta</taxon>
        <taxon>Embryophyta</taxon>
        <taxon>Tracheophyta</taxon>
        <taxon>Spermatophyta</taxon>
        <taxon>Magnoliopsida</taxon>
        <taxon>eudicotyledons</taxon>
        <taxon>Gunneridae</taxon>
        <taxon>Pentapetalae</taxon>
        <taxon>rosids</taxon>
        <taxon>fabids</taxon>
        <taxon>Malpighiales</taxon>
        <taxon>Salicaceae</taxon>
        <taxon>Saliceae</taxon>
        <taxon>Salix</taxon>
    </lineage>
</organism>
<evidence type="ECO:0000256" key="4">
    <source>
        <dbReference type="ARBA" id="ARBA00022989"/>
    </source>
</evidence>
<dbReference type="InterPro" id="IPR003388">
    <property type="entry name" value="Reticulon"/>
</dbReference>
<keyword evidence="4 6" id="KW-1133">Transmembrane helix</keyword>
<evidence type="ECO:0000256" key="3">
    <source>
        <dbReference type="ARBA" id="ARBA00022824"/>
    </source>
</evidence>
<accession>A0A9Q0VVK7</accession>
<feature type="transmembrane region" description="Helical" evidence="6">
    <location>
        <begin position="149"/>
        <end position="166"/>
    </location>
</feature>
<dbReference type="PROSITE" id="PS50845">
    <property type="entry name" value="RETICULON"/>
    <property type="match status" value="1"/>
</dbReference>
<comment type="caution">
    <text evidence="8">The sequence shown here is derived from an EMBL/GenBank/DDBJ whole genome shotgun (WGS) entry which is preliminary data.</text>
</comment>
<feature type="transmembrane region" description="Helical" evidence="6">
    <location>
        <begin position="55"/>
        <end position="75"/>
    </location>
</feature>
<proteinExistence type="predicted"/>
<keyword evidence="3 6" id="KW-0256">Endoplasmic reticulum</keyword>
<keyword evidence="5 6" id="KW-0472">Membrane</keyword>
<name>A0A9Q0VVK7_SALPP</name>
<evidence type="ECO:0000313" key="9">
    <source>
        <dbReference type="Proteomes" id="UP001151532"/>
    </source>
</evidence>
<keyword evidence="9" id="KW-1185">Reference proteome</keyword>
<evidence type="ECO:0000256" key="5">
    <source>
        <dbReference type="ARBA" id="ARBA00023136"/>
    </source>
</evidence>
<evidence type="ECO:0000256" key="1">
    <source>
        <dbReference type="ARBA" id="ARBA00004477"/>
    </source>
</evidence>
<dbReference type="GO" id="GO:0005789">
    <property type="term" value="C:endoplasmic reticulum membrane"/>
    <property type="evidence" value="ECO:0007669"/>
    <property type="project" value="UniProtKB-SubCell"/>
</dbReference>
<dbReference type="AlphaFoldDB" id="A0A9Q0VVK7"/>
<dbReference type="PANTHER" id="PTHR10994">
    <property type="entry name" value="RETICULON"/>
    <property type="match status" value="1"/>
</dbReference>
<dbReference type="Proteomes" id="UP001151532">
    <property type="component" value="Chromosome 16"/>
</dbReference>
<dbReference type="PANTHER" id="PTHR10994:SF65">
    <property type="entry name" value="RETICULON-LIKE PROTEIN B12"/>
    <property type="match status" value="1"/>
</dbReference>
<sequence>MGSSSRLFNRQRTVHEIFGGGFVADVILWRQMNITIGVLLAALSSWVVFERSGYTLLSLVSSVLLLLAVILFLWAKSAAILKSKYFRGNAFAVPGLMLTFECDSLPPPPLPRLHLSEETVTEVASLIRTRVNALLSISQDIALGKDTKLFLKVAAYLLLISVVGVLTDFLTLGYASLLIVLTIPALYERYEDYLDRYVEMVFKKSHQLYLKFDAECTGRVQKWILERQKLS</sequence>
<evidence type="ECO:0000259" key="7">
    <source>
        <dbReference type="PROSITE" id="PS50845"/>
    </source>
</evidence>
<feature type="transmembrane region" description="Helical" evidence="6">
    <location>
        <begin position="32"/>
        <end position="49"/>
    </location>
</feature>
<gene>
    <name evidence="8" type="ORF">OIU79_028256</name>
</gene>
<comment type="subcellular location">
    <subcellularLocation>
        <location evidence="1 6">Endoplasmic reticulum membrane</location>
        <topology evidence="1 6">Multi-pass membrane protein</topology>
    </subcellularLocation>
</comment>
<dbReference type="InterPro" id="IPR045064">
    <property type="entry name" value="Reticulon-like"/>
</dbReference>
<protein>
    <recommendedName>
        <fullName evidence="6">Reticulon-like protein</fullName>
    </recommendedName>
</protein>
<reference evidence="8" key="2">
    <citation type="journal article" date="2023" name="Int. J. Mol. Sci.">
        <title>De Novo Assembly and Annotation of 11 Diverse Shrub Willow (Salix) Genomes Reveals Novel Gene Organization in Sex-Linked Regions.</title>
        <authorList>
            <person name="Hyden B."/>
            <person name="Feng K."/>
            <person name="Yates T.B."/>
            <person name="Jawdy S."/>
            <person name="Cereghino C."/>
            <person name="Smart L.B."/>
            <person name="Muchero W."/>
        </authorList>
    </citation>
    <scope>NUCLEOTIDE SEQUENCE</scope>
    <source>
        <tissue evidence="8">Shoot tip</tissue>
    </source>
</reference>
<evidence type="ECO:0000313" key="8">
    <source>
        <dbReference type="EMBL" id="KAJ6755806.1"/>
    </source>
</evidence>
<dbReference type="OrthoDB" id="567788at2759"/>
<feature type="domain" description="Reticulon" evidence="7">
    <location>
        <begin position="23"/>
        <end position="231"/>
    </location>
</feature>
<evidence type="ECO:0000256" key="6">
    <source>
        <dbReference type="RuleBase" id="RU363132"/>
    </source>
</evidence>
<reference evidence="8" key="1">
    <citation type="submission" date="2022-11" db="EMBL/GenBank/DDBJ databases">
        <authorList>
            <person name="Hyden B.L."/>
            <person name="Feng K."/>
            <person name="Yates T."/>
            <person name="Jawdy S."/>
            <person name="Smart L.B."/>
            <person name="Muchero W."/>
        </authorList>
    </citation>
    <scope>NUCLEOTIDE SEQUENCE</scope>
    <source>
        <tissue evidence="8">Shoot tip</tissue>
    </source>
</reference>
<evidence type="ECO:0000256" key="2">
    <source>
        <dbReference type="ARBA" id="ARBA00022692"/>
    </source>
</evidence>